<dbReference type="SUPFAM" id="SSF51445">
    <property type="entry name" value="(Trans)glycosidases"/>
    <property type="match status" value="1"/>
</dbReference>
<dbReference type="Pfam" id="PF00232">
    <property type="entry name" value="Glyco_hydro_1"/>
    <property type="match status" value="1"/>
</dbReference>
<dbReference type="GO" id="GO:0008422">
    <property type="term" value="F:beta-glucosidase activity"/>
    <property type="evidence" value="ECO:0007669"/>
    <property type="project" value="TreeGrafter"/>
</dbReference>
<dbReference type="PANTHER" id="PTHR10353">
    <property type="entry name" value="GLYCOSYL HYDROLASE"/>
    <property type="match status" value="1"/>
</dbReference>
<gene>
    <name evidence="4" type="ORF">S01H1_01243</name>
</gene>
<dbReference type="GO" id="GO:0005829">
    <property type="term" value="C:cytosol"/>
    <property type="evidence" value="ECO:0007669"/>
    <property type="project" value="TreeGrafter"/>
</dbReference>
<dbReference type="AlphaFoldDB" id="X0TR72"/>
<proteinExistence type="inferred from homology"/>
<name>X0TR72_9ZZZZ</name>
<comment type="similarity">
    <text evidence="1">Belongs to the glycosyl hydrolase 1 family.</text>
</comment>
<dbReference type="GO" id="GO:0016052">
    <property type="term" value="P:carbohydrate catabolic process"/>
    <property type="evidence" value="ECO:0007669"/>
    <property type="project" value="TreeGrafter"/>
</dbReference>
<reference evidence="4" key="1">
    <citation type="journal article" date="2014" name="Front. Microbiol.">
        <title>High frequency of phylogenetically diverse reductive dehalogenase-homologous genes in deep subseafloor sedimentary metagenomes.</title>
        <authorList>
            <person name="Kawai M."/>
            <person name="Futagami T."/>
            <person name="Toyoda A."/>
            <person name="Takaki Y."/>
            <person name="Nishi S."/>
            <person name="Hori S."/>
            <person name="Arai W."/>
            <person name="Tsubouchi T."/>
            <person name="Morono Y."/>
            <person name="Uchiyama I."/>
            <person name="Ito T."/>
            <person name="Fujiyama A."/>
            <person name="Inagaki F."/>
            <person name="Takami H."/>
        </authorList>
    </citation>
    <scope>NUCLEOTIDE SEQUENCE</scope>
    <source>
        <strain evidence="4">Expedition CK06-06</strain>
    </source>
</reference>
<evidence type="ECO:0000256" key="1">
    <source>
        <dbReference type="ARBA" id="ARBA00010838"/>
    </source>
</evidence>
<protein>
    <recommendedName>
        <fullName evidence="5">Beta-glucosidase</fullName>
    </recommendedName>
</protein>
<dbReference type="InterPro" id="IPR001360">
    <property type="entry name" value="Glyco_hydro_1"/>
</dbReference>
<feature type="non-terminal residue" evidence="4">
    <location>
        <position position="295"/>
    </location>
</feature>
<keyword evidence="2" id="KW-0378">Hydrolase</keyword>
<evidence type="ECO:0000256" key="3">
    <source>
        <dbReference type="ARBA" id="ARBA00023295"/>
    </source>
</evidence>
<dbReference type="PANTHER" id="PTHR10353:SF36">
    <property type="entry name" value="LP05116P"/>
    <property type="match status" value="1"/>
</dbReference>
<evidence type="ECO:0008006" key="5">
    <source>
        <dbReference type="Google" id="ProtNLM"/>
    </source>
</evidence>
<comment type="caution">
    <text evidence="4">The sequence shown here is derived from an EMBL/GenBank/DDBJ whole genome shotgun (WGS) entry which is preliminary data.</text>
</comment>
<sequence length="295" mass="33026">MSQVLRFPEGFVWGTATAAYQIEGGYEDRGECIWDEFCRWAGKVHEDDSGQVADDHYHLYEQDVALMAGLGLATYRFSVSWPRVLPEGSGQVSQKGLDFYSRLVDELLGAGIEPFVTLYHWDLPSALQRLGGWAARDTVHRFADYASTVAKRLGDRVHYWITHNEPRVAAFVGHLEGRHAPGWEDLGLALQVAHHLLLSHGLAVPVLREHGDQATRVGITLDFSPAYPASDSAEDVAAARRHDGFANRWFLDPVFTGQYPQDMSNTFGFTMPRVAAGDMEIIRRPIDFLGVNYYS</sequence>
<accession>X0TR72</accession>
<keyword evidence="3" id="KW-0326">Glycosidase</keyword>
<dbReference type="InterPro" id="IPR033132">
    <property type="entry name" value="GH_1_N_CS"/>
</dbReference>
<dbReference type="Gene3D" id="3.20.20.80">
    <property type="entry name" value="Glycosidases"/>
    <property type="match status" value="1"/>
</dbReference>
<organism evidence="4">
    <name type="scientific">marine sediment metagenome</name>
    <dbReference type="NCBI Taxonomy" id="412755"/>
    <lineage>
        <taxon>unclassified sequences</taxon>
        <taxon>metagenomes</taxon>
        <taxon>ecological metagenomes</taxon>
    </lineage>
</organism>
<evidence type="ECO:0000256" key="2">
    <source>
        <dbReference type="ARBA" id="ARBA00022801"/>
    </source>
</evidence>
<dbReference type="EMBL" id="BARS01000523">
    <property type="protein sequence ID" value="GAF78625.1"/>
    <property type="molecule type" value="Genomic_DNA"/>
</dbReference>
<dbReference type="InterPro" id="IPR017853">
    <property type="entry name" value="GH"/>
</dbReference>
<dbReference type="PROSITE" id="PS00653">
    <property type="entry name" value="GLYCOSYL_HYDROL_F1_2"/>
    <property type="match status" value="1"/>
</dbReference>
<evidence type="ECO:0000313" key="4">
    <source>
        <dbReference type="EMBL" id="GAF78625.1"/>
    </source>
</evidence>